<organism evidence="1 2">
    <name type="scientific">Salmonella enterica subsp. enterica serovar Alachua str. R6-377</name>
    <dbReference type="NCBI Taxonomy" id="913241"/>
    <lineage>
        <taxon>Bacteria</taxon>
        <taxon>Pseudomonadati</taxon>
        <taxon>Pseudomonadota</taxon>
        <taxon>Gammaproteobacteria</taxon>
        <taxon>Enterobacterales</taxon>
        <taxon>Enterobacteriaceae</taxon>
        <taxon>Salmonella</taxon>
    </lineage>
</organism>
<proteinExistence type="predicted"/>
<accession>G5LRN1</accession>
<dbReference type="Proteomes" id="UP000004642">
    <property type="component" value="Unassembled WGS sequence"/>
</dbReference>
<protein>
    <submittedName>
        <fullName evidence="1">Uncharacterized protein</fullName>
    </submittedName>
</protein>
<evidence type="ECO:0000313" key="1">
    <source>
        <dbReference type="EMBL" id="EHC35806.1"/>
    </source>
</evidence>
<sequence length="38" mass="4269">MLFQNMFTVSMHDAGAKNMFPTAGGNQRPQFLLGLKLR</sequence>
<comment type="caution">
    <text evidence="1">The sequence shown here is derived from an EMBL/GenBank/DDBJ whole genome shotgun (WGS) entry which is preliminary data.</text>
</comment>
<gene>
    <name evidence="1" type="ORF">LTSEALA_3583</name>
</gene>
<dbReference type="EMBL" id="AFCJ01001536">
    <property type="protein sequence ID" value="EHC35806.1"/>
    <property type="molecule type" value="Genomic_DNA"/>
</dbReference>
<dbReference type="AlphaFoldDB" id="G5LRN1"/>
<evidence type="ECO:0000313" key="2">
    <source>
        <dbReference type="Proteomes" id="UP000004642"/>
    </source>
</evidence>
<name>G5LRN1_SALET</name>
<reference evidence="1 2" key="1">
    <citation type="journal article" date="2011" name="BMC Genomics">
        <title>Genome sequencing reveals diversification of virulence factor content and possible host adaptation in distinct subpopulations of Salmonella enterica.</title>
        <authorList>
            <person name="den Bakker H.C."/>
            <person name="Moreno Switt A.I."/>
            <person name="Govoni G."/>
            <person name="Cummings C.A."/>
            <person name="Ranieri M.L."/>
            <person name="Degoricija L."/>
            <person name="Hoelzer K."/>
            <person name="Rodriguez-Rivera L.D."/>
            <person name="Brown S."/>
            <person name="Bolchacova E."/>
            <person name="Furtado M.R."/>
            <person name="Wiedmann M."/>
        </authorList>
    </citation>
    <scope>NUCLEOTIDE SEQUENCE [LARGE SCALE GENOMIC DNA]</scope>
    <source>
        <strain evidence="1 2">R6-377</strain>
    </source>
</reference>